<evidence type="ECO:0000313" key="2">
    <source>
        <dbReference type="EMBL" id="MFC0200827.1"/>
    </source>
</evidence>
<gene>
    <name evidence="2" type="ORF">ACFFIZ_11030</name>
</gene>
<protein>
    <recommendedName>
        <fullName evidence="4">Secreted protein</fullName>
    </recommendedName>
</protein>
<dbReference type="RefSeq" id="WP_265507959.1">
    <property type="nucleotide sequence ID" value="NZ_JAOTBE010000049.1"/>
</dbReference>
<proteinExistence type="predicted"/>
<keyword evidence="1" id="KW-0732">Signal</keyword>
<feature type="signal peptide" evidence="1">
    <location>
        <begin position="1"/>
        <end position="25"/>
    </location>
</feature>
<name>A0ABV6CKA5_9RHOB</name>
<evidence type="ECO:0008006" key="4">
    <source>
        <dbReference type="Google" id="ProtNLM"/>
    </source>
</evidence>
<comment type="caution">
    <text evidence="2">The sequence shown here is derived from an EMBL/GenBank/DDBJ whole genome shotgun (WGS) entry which is preliminary data.</text>
</comment>
<evidence type="ECO:0000313" key="3">
    <source>
        <dbReference type="Proteomes" id="UP001589795"/>
    </source>
</evidence>
<reference evidence="2 3" key="1">
    <citation type="submission" date="2024-09" db="EMBL/GenBank/DDBJ databases">
        <authorList>
            <person name="Sun Q."/>
            <person name="Mori K."/>
        </authorList>
    </citation>
    <scope>NUCLEOTIDE SEQUENCE [LARGE SCALE GENOMIC DNA]</scope>
    <source>
        <strain evidence="2 3">CCM 7904</strain>
    </source>
</reference>
<accession>A0ABV6CKA5</accession>
<keyword evidence="3" id="KW-1185">Reference proteome</keyword>
<sequence>MNRRQILTAAPALGCAGIVPATAFAEAETPVMRLYRAWDAARIAWAAAGEGDLTDEDNNRWCEQVYQMADDVLDVPSQGPLDFICKLMAQTCLGEHDIENCPRGSELWAEARELIGGAA</sequence>
<dbReference type="Proteomes" id="UP001589795">
    <property type="component" value="Unassembled WGS sequence"/>
</dbReference>
<feature type="chain" id="PRO_5047498980" description="Secreted protein" evidence="1">
    <location>
        <begin position="26"/>
        <end position="119"/>
    </location>
</feature>
<dbReference type="EMBL" id="JBHLWQ010000103">
    <property type="protein sequence ID" value="MFC0200827.1"/>
    <property type="molecule type" value="Genomic_DNA"/>
</dbReference>
<organism evidence="2 3">
    <name type="scientific">Paracoccus rhizosphaerae</name>
    <dbReference type="NCBI Taxonomy" id="1133347"/>
    <lineage>
        <taxon>Bacteria</taxon>
        <taxon>Pseudomonadati</taxon>
        <taxon>Pseudomonadota</taxon>
        <taxon>Alphaproteobacteria</taxon>
        <taxon>Rhodobacterales</taxon>
        <taxon>Paracoccaceae</taxon>
        <taxon>Paracoccus</taxon>
    </lineage>
</organism>
<evidence type="ECO:0000256" key="1">
    <source>
        <dbReference type="SAM" id="SignalP"/>
    </source>
</evidence>